<keyword evidence="2" id="KW-1185">Reference proteome</keyword>
<accession>A0ACC1YMT8</accession>
<sequence length="418" mass="45944">MGGGEKKKSKESPGTRGDLLLHLTAGAGNLGRVEEILQNCDATDSKVLLWRKNQEGGTTIYVAAENGHALVVREILKYMDLETASIAARNGYDPFYVAAKQVYLEVLKELLGKFPNLVMTTDLICTTALRPAAAPGHIDVVNFLLETDSNLTKIARNNKKTVLHSAARVGHLEELKSLVSKDPSTGFRTERKGPSCIAHSWPYSGSWRHPFERPREAPKYSKATLSRLSNWFQSPENCKETKRLHISGLNHAINSATVVAVLIASVAFAAIFTVPERYVEEKKGGFSVGKAPMAKNAAFIVFFVFDSLTLFISLAVAVVQTSVVVTEEKAKRACLCDLTSSCGWPASLFHSRWLAVCITAIGSSIMLTTIGFLCCCVIWHKMAEKKLRNSRKAERKSCSFSLSVVSDPEILNSEYKRT</sequence>
<dbReference type="EMBL" id="CM051396">
    <property type="protein sequence ID" value="KAJ4723930.1"/>
    <property type="molecule type" value="Genomic_DNA"/>
</dbReference>
<gene>
    <name evidence="1" type="ORF">OWV82_007247</name>
</gene>
<evidence type="ECO:0000313" key="1">
    <source>
        <dbReference type="EMBL" id="KAJ4723930.1"/>
    </source>
</evidence>
<comment type="caution">
    <text evidence="1">The sequence shown here is derived from an EMBL/GenBank/DDBJ whole genome shotgun (WGS) entry which is preliminary data.</text>
</comment>
<dbReference type="Proteomes" id="UP001164539">
    <property type="component" value="Chromosome 3"/>
</dbReference>
<organism evidence="1 2">
    <name type="scientific">Melia azedarach</name>
    <name type="common">Chinaberry tree</name>
    <dbReference type="NCBI Taxonomy" id="155640"/>
    <lineage>
        <taxon>Eukaryota</taxon>
        <taxon>Viridiplantae</taxon>
        <taxon>Streptophyta</taxon>
        <taxon>Embryophyta</taxon>
        <taxon>Tracheophyta</taxon>
        <taxon>Spermatophyta</taxon>
        <taxon>Magnoliopsida</taxon>
        <taxon>eudicotyledons</taxon>
        <taxon>Gunneridae</taxon>
        <taxon>Pentapetalae</taxon>
        <taxon>rosids</taxon>
        <taxon>malvids</taxon>
        <taxon>Sapindales</taxon>
        <taxon>Meliaceae</taxon>
        <taxon>Melia</taxon>
    </lineage>
</organism>
<reference evidence="1 2" key="1">
    <citation type="journal article" date="2023" name="Science">
        <title>Complex scaffold remodeling in plant triterpene biosynthesis.</title>
        <authorList>
            <person name="De La Pena R."/>
            <person name="Hodgson H."/>
            <person name="Liu J.C."/>
            <person name="Stephenson M.J."/>
            <person name="Martin A.C."/>
            <person name="Owen C."/>
            <person name="Harkess A."/>
            <person name="Leebens-Mack J."/>
            <person name="Jimenez L.E."/>
            <person name="Osbourn A."/>
            <person name="Sattely E.S."/>
        </authorList>
    </citation>
    <scope>NUCLEOTIDE SEQUENCE [LARGE SCALE GENOMIC DNA]</scope>
    <source>
        <strain evidence="2">cv. JPN11</strain>
        <tissue evidence="1">Leaf</tissue>
    </source>
</reference>
<proteinExistence type="predicted"/>
<evidence type="ECO:0000313" key="2">
    <source>
        <dbReference type="Proteomes" id="UP001164539"/>
    </source>
</evidence>
<name>A0ACC1YMT8_MELAZ</name>
<protein>
    <submittedName>
        <fullName evidence="1">Ankyrin repeat-containing protein</fullName>
    </submittedName>
</protein>